<comment type="caution">
    <text evidence="2">The sequence shown here is derived from an EMBL/GenBank/DDBJ whole genome shotgun (WGS) entry which is preliminary data.</text>
</comment>
<keyword evidence="2" id="KW-0808">Transferase</keyword>
<keyword evidence="1" id="KW-1133">Transmembrane helix</keyword>
<dbReference type="SUPFAM" id="SSF53649">
    <property type="entry name" value="Alkaline phosphatase-like"/>
    <property type="match status" value="1"/>
</dbReference>
<reference evidence="2" key="1">
    <citation type="submission" date="2023-07" db="EMBL/GenBank/DDBJ databases">
        <title>Genomic Encyclopedia of Type Strains, Phase IV (KMG-IV): sequencing the most valuable type-strain genomes for metagenomic binning, comparative biology and taxonomic classification.</title>
        <authorList>
            <person name="Goeker M."/>
        </authorList>
    </citation>
    <scope>NUCLEOTIDE SEQUENCE [LARGE SCALE GENOMIC DNA]</scope>
    <source>
        <strain evidence="2">DSM 22019</strain>
    </source>
</reference>
<dbReference type="Gene3D" id="3.40.720.10">
    <property type="entry name" value="Alkaline Phosphatase, subunit A"/>
    <property type="match status" value="1"/>
</dbReference>
<dbReference type="InterPro" id="IPR017850">
    <property type="entry name" value="Alkaline_phosphatase_core_sf"/>
</dbReference>
<feature type="transmembrane region" description="Helical" evidence="1">
    <location>
        <begin position="79"/>
        <end position="99"/>
    </location>
</feature>
<dbReference type="PANTHER" id="PTHR47371">
    <property type="entry name" value="LIPOTEICHOIC ACID SYNTHASE"/>
    <property type="match status" value="1"/>
</dbReference>
<evidence type="ECO:0000313" key="2">
    <source>
        <dbReference type="EMBL" id="MDQ0567985.1"/>
    </source>
</evidence>
<dbReference type="EC" id="2.7.8.20" evidence="2"/>
<dbReference type="EMBL" id="JAUSWP010000006">
    <property type="protein sequence ID" value="MDQ0567985.1"/>
    <property type="molecule type" value="Genomic_DNA"/>
</dbReference>
<sequence>MSQKSKKILDKVLHIFIYVIFLCLFFTFLYTKLNSNYLQTVTFFAIPLKHKVLAIIGDISILLVLFSVILLFKNKLIRILLMNLVLILLIVYLFLNFGVSKYATTTFPFYDHKIENASQFYINAGKDAGGGYFLEYKFYLLIIYIILFDIYAITYLILKKKYFKDVNVKKNKANFSIRLFKRCLISMCLFSGGLTTSFLTFWNYKTYLKNTVKVESSNQTLMMQMMGKFNYVLYSSSDPFVKNNEKLDVNNDKLDINKYSRLNSYSKNILGNDKKNLDANSEIYKIKDSIKNVIYVQFESTNHLFSCKDNIFTNTDYLPNLRSLLKESYVLDNFYSNAGVGNSADGTLAVSTGIIPTGNRVSSKELKRTKSEIQFSLPRVLTDFNNYIFEPNNLEFYHYNHFFEKALGHQNRYYFTDNKKYRNDDKFNVYNFKEIKNLDGSNSIKPTLNLFNTDVINDRILPSLIYNVITNNNNPIKKDKNFFHVNLLFPHAPFNYYKNKVELENNNLNKLSSEGRRYLNAAIDFDNVIKQFIKLGNKLKDTMFVFYSDHPHTGLNKNDLEIYYNKKLTWLEYVKLRQKILAFVYIPNKNNDENSDQAKGILKGVNKNVRSHIDIYATMLELFSNNKDYHYFGTNIFTDEKTYNLDPRNMLLITDDFSILGNTTYSSKDEIMYKISDKNIDLNTVLDKYNLIKQDKIIKDKYFMQNKLNELYSNKI</sequence>
<feature type="transmembrane region" description="Helical" evidence="1">
    <location>
        <begin position="12"/>
        <end position="31"/>
    </location>
</feature>
<accession>A0ABU0NEW9</accession>
<dbReference type="PANTHER" id="PTHR47371:SF3">
    <property type="entry name" value="PHOSPHOGLYCEROL TRANSFERASE I"/>
    <property type="match status" value="1"/>
</dbReference>
<feature type="transmembrane region" description="Helical" evidence="1">
    <location>
        <begin position="179"/>
        <end position="202"/>
    </location>
</feature>
<keyword evidence="1" id="KW-0812">Transmembrane</keyword>
<name>A0ABU0NEW9_9MOLU</name>
<feature type="transmembrane region" description="Helical" evidence="1">
    <location>
        <begin position="51"/>
        <end position="72"/>
    </location>
</feature>
<keyword evidence="3" id="KW-1185">Reference proteome</keyword>
<gene>
    <name evidence="2" type="ORF">J2Z63_000633</name>
</gene>
<keyword evidence="1" id="KW-0472">Membrane</keyword>
<evidence type="ECO:0000256" key="1">
    <source>
        <dbReference type="SAM" id="Phobius"/>
    </source>
</evidence>
<evidence type="ECO:0000313" key="3">
    <source>
        <dbReference type="Proteomes" id="UP001236620"/>
    </source>
</evidence>
<protein>
    <submittedName>
        <fullName evidence="2">Lipoteichoic acid synthase</fullName>
        <ecNumber evidence="2">2.7.8.20</ecNumber>
    </submittedName>
</protein>
<feature type="transmembrane region" description="Helical" evidence="1">
    <location>
        <begin position="138"/>
        <end position="158"/>
    </location>
</feature>
<dbReference type="Proteomes" id="UP001236620">
    <property type="component" value="Unassembled WGS sequence"/>
</dbReference>
<dbReference type="GO" id="GO:0008960">
    <property type="term" value="F:phosphatidylglycerol-membrane-oligosaccharide glycerophosphotransferase activity"/>
    <property type="evidence" value="ECO:0007669"/>
    <property type="project" value="UniProtKB-EC"/>
</dbReference>
<organism evidence="2 3">
    <name type="scientific">Mycoplasma yeatsii</name>
    <dbReference type="NCBI Taxonomy" id="51365"/>
    <lineage>
        <taxon>Bacteria</taxon>
        <taxon>Bacillati</taxon>
        <taxon>Mycoplasmatota</taxon>
        <taxon>Mollicutes</taxon>
        <taxon>Mycoplasmataceae</taxon>
        <taxon>Mycoplasma</taxon>
    </lineage>
</organism>
<proteinExistence type="predicted"/>
<dbReference type="InterPro" id="IPR050448">
    <property type="entry name" value="OpgB/LTA_synthase_biosynth"/>
</dbReference>